<protein>
    <submittedName>
        <fullName evidence="1">Uncharacterized protein</fullName>
    </submittedName>
</protein>
<dbReference type="EMBL" id="JANBUN010001618">
    <property type="protein sequence ID" value="KAJ2797360.1"/>
    <property type="molecule type" value="Genomic_DNA"/>
</dbReference>
<sequence>MAAPELPECSGIEVYTDKVTRGDQLVDLVHDQISDNVCLRVSDKHFSVKRRDTPAYSRLLVVSSTYGYMVAGTPGGLSVFTTADAQDQLARGKSMGTNTAVTLSARTEIDLRAHGKVSHVGTSADELRVLVATASGNLLVFDAAALVGRGSGTPVKVIRVGQEIRDMRPNPLDLPMAVAVLTLGGALVIVDIMHGTAKTIAPAGATRITAICWSRKG</sequence>
<evidence type="ECO:0000313" key="2">
    <source>
        <dbReference type="Proteomes" id="UP001140087"/>
    </source>
</evidence>
<organism evidence="1 2">
    <name type="scientific">Coemansia helicoidea</name>
    <dbReference type="NCBI Taxonomy" id="1286919"/>
    <lineage>
        <taxon>Eukaryota</taxon>
        <taxon>Fungi</taxon>
        <taxon>Fungi incertae sedis</taxon>
        <taxon>Zoopagomycota</taxon>
        <taxon>Kickxellomycotina</taxon>
        <taxon>Kickxellomycetes</taxon>
        <taxon>Kickxellales</taxon>
        <taxon>Kickxellaceae</taxon>
        <taxon>Coemansia</taxon>
    </lineage>
</organism>
<feature type="non-terminal residue" evidence="1">
    <location>
        <position position="217"/>
    </location>
</feature>
<name>A0ACC1KYK6_9FUNG</name>
<dbReference type="Proteomes" id="UP001140087">
    <property type="component" value="Unassembled WGS sequence"/>
</dbReference>
<proteinExistence type="predicted"/>
<evidence type="ECO:0000313" key="1">
    <source>
        <dbReference type="EMBL" id="KAJ2797360.1"/>
    </source>
</evidence>
<comment type="caution">
    <text evidence="1">The sequence shown here is derived from an EMBL/GenBank/DDBJ whole genome shotgun (WGS) entry which is preliminary data.</text>
</comment>
<reference evidence="1" key="1">
    <citation type="submission" date="2022-07" db="EMBL/GenBank/DDBJ databases">
        <title>Phylogenomic reconstructions and comparative analyses of Kickxellomycotina fungi.</title>
        <authorList>
            <person name="Reynolds N.K."/>
            <person name="Stajich J.E."/>
            <person name="Barry K."/>
            <person name="Grigoriev I.V."/>
            <person name="Crous P."/>
            <person name="Smith M.E."/>
        </authorList>
    </citation>
    <scope>NUCLEOTIDE SEQUENCE</scope>
    <source>
        <strain evidence="1">BCRC 34780</strain>
    </source>
</reference>
<accession>A0ACC1KYK6</accession>
<gene>
    <name evidence="1" type="ORF">H4R21_004348</name>
</gene>
<keyword evidence="2" id="KW-1185">Reference proteome</keyword>